<name>A0A142K638_9CAUD</name>
<evidence type="ECO:0008006" key="3">
    <source>
        <dbReference type="Google" id="ProtNLM"/>
    </source>
</evidence>
<protein>
    <recommendedName>
        <fullName evidence="3">DUF3168 domain-containing protein</fullName>
    </recommendedName>
</protein>
<keyword evidence="2" id="KW-1185">Reference proteome</keyword>
<dbReference type="Proteomes" id="UP000223789">
    <property type="component" value="Segment"/>
</dbReference>
<gene>
    <name evidence="1" type="ORF">SEA_CHYMERA_12</name>
</gene>
<dbReference type="Gene3D" id="3.30.2000.30">
    <property type="match status" value="1"/>
</dbReference>
<sequence>MTIPPPVSPMLAIQGAIRSLLVADAQLQTLGVSVYDYLPENVPYPFIVIGEATEVPANAHDRHGWETVPTLHVWDQYRGFKRVLQIGGRLTALLDHQPLAVPGYDHVVTRFEFAQPLTDPEPPGDIRHLVQRYRVVTAQPV</sequence>
<evidence type="ECO:0000313" key="1">
    <source>
        <dbReference type="EMBL" id="AMS01571.1"/>
    </source>
</evidence>
<reference evidence="1 2" key="1">
    <citation type="submission" date="2016-03" db="EMBL/GenBank/DDBJ databases">
        <authorList>
            <person name="Ploux O."/>
        </authorList>
    </citation>
    <scope>NUCLEOTIDE SEQUENCE [LARGE SCALE GENOMIC DNA]</scope>
</reference>
<evidence type="ECO:0000313" key="2">
    <source>
        <dbReference type="Proteomes" id="UP000223789"/>
    </source>
</evidence>
<accession>A0A142K638</accession>
<dbReference type="EMBL" id="KU958700">
    <property type="protein sequence ID" value="AMS01571.1"/>
    <property type="molecule type" value="Genomic_DNA"/>
</dbReference>
<proteinExistence type="predicted"/>
<dbReference type="Pfam" id="PF11367">
    <property type="entry name" value="Tail_completion_gp17"/>
    <property type="match status" value="1"/>
</dbReference>
<dbReference type="InterPro" id="IPR021508">
    <property type="entry name" value="Gp17-like"/>
</dbReference>
<dbReference type="InterPro" id="IPR053745">
    <property type="entry name" value="Viral_Tail_Comp_sf"/>
</dbReference>
<organism evidence="1 2">
    <name type="scientific">Streptomyces phage Chymera</name>
    <dbReference type="NCBI Taxonomy" id="1821728"/>
    <lineage>
        <taxon>Viruses</taxon>
        <taxon>Duplodnaviria</taxon>
        <taxon>Heunggongvirae</taxon>
        <taxon>Uroviricota</taxon>
        <taxon>Caudoviricetes</taxon>
        <taxon>Chymeravirus</taxon>
        <taxon>Chymeravirus chymera</taxon>
    </lineage>
</organism>